<dbReference type="InterPro" id="IPR004107">
    <property type="entry name" value="Integrase_SAM-like_N"/>
</dbReference>
<dbReference type="GO" id="GO:0051301">
    <property type="term" value="P:cell division"/>
    <property type="evidence" value="ECO:0007669"/>
    <property type="project" value="UniProtKB-KW"/>
</dbReference>
<comment type="subcellular location">
    <subcellularLocation>
        <location evidence="1 9">Cytoplasm</location>
    </subcellularLocation>
</comment>
<proteinExistence type="inferred from homology"/>
<evidence type="ECO:0000256" key="9">
    <source>
        <dbReference type="HAMAP-Rule" id="MF_01808"/>
    </source>
</evidence>
<dbReference type="RefSeq" id="WP_034228745.1">
    <property type="nucleotide sequence ID" value="NZ_AXCW01000322.1"/>
</dbReference>
<keyword evidence="13" id="KW-1185">Reference proteome</keyword>
<comment type="function">
    <text evidence="9">Site-specific tyrosine recombinase, which acts by catalyzing the cutting and rejoining of the recombining DNA molecules. The XerC-XerD complex is essential to convert dimers of the bacterial chromosome into monomers to permit their segregation at cell division. It also contributes to the segregational stability of plasmids.</text>
</comment>
<gene>
    <name evidence="9" type="primary">xerC</name>
    <name evidence="12" type="ORF">N866_11540</name>
</gene>
<name>A0A021VLS8_9CELL</name>
<feature type="active site" evidence="9">
    <location>
        <position position="161"/>
    </location>
</feature>
<keyword evidence="6 9" id="KW-0238">DNA-binding</keyword>
<evidence type="ECO:0000259" key="10">
    <source>
        <dbReference type="PROSITE" id="PS51898"/>
    </source>
</evidence>
<evidence type="ECO:0000259" key="11">
    <source>
        <dbReference type="PROSITE" id="PS51900"/>
    </source>
</evidence>
<feature type="active site" evidence="9">
    <location>
        <position position="282"/>
    </location>
</feature>
<dbReference type="PROSITE" id="PS51900">
    <property type="entry name" value="CB"/>
    <property type="match status" value="1"/>
</dbReference>
<dbReference type="SUPFAM" id="SSF56349">
    <property type="entry name" value="DNA breaking-rejoining enzymes"/>
    <property type="match status" value="1"/>
</dbReference>
<keyword evidence="7 9" id="KW-0233">DNA recombination</keyword>
<dbReference type="Pfam" id="PF02899">
    <property type="entry name" value="Phage_int_SAM_1"/>
    <property type="match status" value="1"/>
</dbReference>
<dbReference type="GO" id="GO:0009037">
    <property type="term" value="F:tyrosine-based site-specific recombinase activity"/>
    <property type="evidence" value="ECO:0007669"/>
    <property type="project" value="UniProtKB-UniRule"/>
</dbReference>
<evidence type="ECO:0000256" key="3">
    <source>
        <dbReference type="ARBA" id="ARBA00022618"/>
    </source>
</evidence>
<feature type="active site" evidence="9">
    <location>
        <position position="256"/>
    </location>
</feature>
<dbReference type="PROSITE" id="PS51898">
    <property type="entry name" value="TYR_RECOMBINASE"/>
    <property type="match status" value="1"/>
</dbReference>
<dbReference type="InterPro" id="IPR013762">
    <property type="entry name" value="Integrase-like_cat_sf"/>
</dbReference>
<keyword evidence="3 9" id="KW-0132">Cell division</keyword>
<dbReference type="Gene3D" id="1.10.443.10">
    <property type="entry name" value="Intergrase catalytic core"/>
    <property type="match status" value="1"/>
</dbReference>
<dbReference type="PANTHER" id="PTHR30349:SF77">
    <property type="entry name" value="TYROSINE RECOMBINASE XERC"/>
    <property type="match status" value="1"/>
</dbReference>
<reference evidence="12 13" key="1">
    <citation type="submission" date="2014-01" db="EMBL/GenBank/DDBJ databases">
        <title>Actinotalea ferrariae CF5-4.</title>
        <authorList>
            <person name="Chen F."/>
            <person name="Li Y."/>
            <person name="Wang G."/>
        </authorList>
    </citation>
    <scope>NUCLEOTIDE SEQUENCE [LARGE SCALE GENOMIC DNA]</scope>
    <source>
        <strain evidence="12 13">CF5-4</strain>
    </source>
</reference>
<comment type="similarity">
    <text evidence="9">Belongs to the 'phage' integrase family. XerC subfamily.</text>
</comment>
<dbReference type="CDD" id="cd00798">
    <property type="entry name" value="INT_XerDC_C"/>
    <property type="match status" value="1"/>
</dbReference>
<comment type="caution">
    <text evidence="12">The sequence shown here is derived from an EMBL/GenBank/DDBJ whole genome shotgun (WGS) entry which is preliminary data.</text>
</comment>
<keyword evidence="2 9" id="KW-0963">Cytoplasm</keyword>
<dbReference type="AlphaFoldDB" id="A0A021VLS8"/>
<feature type="domain" description="Tyr recombinase" evidence="10">
    <location>
        <begin position="117"/>
        <end position="304"/>
    </location>
</feature>
<sequence>MHGAGDDGADGPEDQVVGAFRTHLLAERGLSAHTVRAYSSDVEHVLAFARRRGLAWDAVDLVTLRAWLGSMVATGRSRSTVARRGAAVRSFYGWAHDRGLLPTDPARRLVAARGAGHLPSALAVDDAARLVDAARETAGSGTPEDVRDWVLVELLYATGVRVGELVGADADDVDQGTRTLRVLGKGARERVVPYGVPAARALDRYLTATRPALVARGSGTPALLVGARGGRLDQRRAREAVHRLSRAAGVDDIAPHALRHTAATHLLQGGSDLRSVQELLGHASLATTQRYTHVTPDRLRRSYELAHPRA</sequence>
<dbReference type="OrthoDB" id="9801717at2"/>
<dbReference type="GO" id="GO:0005737">
    <property type="term" value="C:cytoplasm"/>
    <property type="evidence" value="ECO:0007669"/>
    <property type="project" value="UniProtKB-SubCell"/>
</dbReference>
<evidence type="ECO:0000256" key="2">
    <source>
        <dbReference type="ARBA" id="ARBA00022490"/>
    </source>
</evidence>
<dbReference type="InterPro" id="IPR002104">
    <property type="entry name" value="Integrase_catalytic"/>
</dbReference>
<dbReference type="EMBL" id="AXCW01000322">
    <property type="protein sequence ID" value="EYR62131.1"/>
    <property type="molecule type" value="Genomic_DNA"/>
</dbReference>
<feature type="active site" evidence="9">
    <location>
        <position position="259"/>
    </location>
</feature>
<comment type="subunit">
    <text evidence="9">Forms a cyclic heterotetrameric complex composed of two molecules of XerC and two molecules of XerD.</text>
</comment>
<keyword evidence="4 9" id="KW-0159">Chromosome partition</keyword>
<dbReference type="GO" id="GO:0006313">
    <property type="term" value="P:DNA transposition"/>
    <property type="evidence" value="ECO:0007669"/>
    <property type="project" value="UniProtKB-UniRule"/>
</dbReference>
<dbReference type="GO" id="GO:0007059">
    <property type="term" value="P:chromosome segregation"/>
    <property type="evidence" value="ECO:0007669"/>
    <property type="project" value="UniProtKB-UniRule"/>
</dbReference>
<dbReference type="GO" id="GO:0003677">
    <property type="term" value="F:DNA binding"/>
    <property type="evidence" value="ECO:0007669"/>
    <property type="project" value="UniProtKB-UniRule"/>
</dbReference>
<keyword evidence="8 9" id="KW-0131">Cell cycle</keyword>
<dbReference type="InterPro" id="IPR011010">
    <property type="entry name" value="DNA_brk_join_enz"/>
</dbReference>
<feature type="domain" description="Core-binding (CB)" evidence="11">
    <location>
        <begin position="11"/>
        <end position="96"/>
    </location>
</feature>
<organism evidence="12 13">
    <name type="scientific">Actinotalea ferrariae CF5-4</name>
    <dbReference type="NCBI Taxonomy" id="948458"/>
    <lineage>
        <taxon>Bacteria</taxon>
        <taxon>Bacillati</taxon>
        <taxon>Actinomycetota</taxon>
        <taxon>Actinomycetes</taxon>
        <taxon>Micrococcales</taxon>
        <taxon>Cellulomonadaceae</taxon>
        <taxon>Actinotalea</taxon>
    </lineage>
</organism>
<accession>A0A021VLS8</accession>
<dbReference type="Pfam" id="PF00589">
    <property type="entry name" value="Phage_integrase"/>
    <property type="match status" value="1"/>
</dbReference>
<dbReference type="Proteomes" id="UP000019753">
    <property type="component" value="Unassembled WGS sequence"/>
</dbReference>
<dbReference type="InterPro" id="IPR010998">
    <property type="entry name" value="Integrase_recombinase_N"/>
</dbReference>
<dbReference type="Gene3D" id="1.10.150.130">
    <property type="match status" value="1"/>
</dbReference>
<evidence type="ECO:0000256" key="4">
    <source>
        <dbReference type="ARBA" id="ARBA00022829"/>
    </source>
</evidence>
<dbReference type="InterPro" id="IPR023009">
    <property type="entry name" value="Tyrosine_recombinase_XerC/XerD"/>
</dbReference>
<evidence type="ECO:0000256" key="6">
    <source>
        <dbReference type="ARBA" id="ARBA00023125"/>
    </source>
</evidence>
<keyword evidence="5 9" id="KW-0229">DNA integration</keyword>
<evidence type="ECO:0000256" key="5">
    <source>
        <dbReference type="ARBA" id="ARBA00022908"/>
    </source>
</evidence>
<evidence type="ECO:0000256" key="7">
    <source>
        <dbReference type="ARBA" id="ARBA00023172"/>
    </source>
</evidence>
<evidence type="ECO:0000256" key="1">
    <source>
        <dbReference type="ARBA" id="ARBA00004496"/>
    </source>
</evidence>
<dbReference type="InterPro" id="IPR050090">
    <property type="entry name" value="Tyrosine_recombinase_XerCD"/>
</dbReference>
<protein>
    <recommendedName>
        <fullName evidence="9">Tyrosine recombinase XerC</fullName>
    </recommendedName>
</protein>
<dbReference type="InterPro" id="IPR044068">
    <property type="entry name" value="CB"/>
</dbReference>
<evidence type="ECO:0000313" key="13">
    <source>
        <dbReference type="Proteomes" id="UP000019753"/>
    </source>
</evidence>
<dbReference type="PANTHER" id="PTHR30349">
    <property type="entry name" value="PHAGE INTEGRASE-RELATED"/>
    <property type="match status" value="1"/>
</dbReference>
<feature type="active site" evidence="9">
    <location>
        <position position="185"/>
    </location>
</feature>
<evidence type="ECO:0000313" key="12">
    <source>
        <dbReference type="EMBL" id="EYR62131.1"/>
    </source>
</evidence>
<evidence type="ECO:0000256" key="8">
    <source>
        <dbReference type="ARBA" id="ARBA00023306"/>
    </source>
</evidence>
<feature type="active site" description="O-(3'-phospho-DNA)-tyrosine intermediate" evidence="9">
    <location>
        <position position="291"/>
    </location>
</feature>
<dbReference type="HAMAP" id="MF_01808">
    <property type="entry name" value="Recomb_XerC_XerD"/>
    <property type="match status" value="1"/>
</dbReference>